<gene>
    <name evidence="11" type="ORF">AB4Y30_04710</name>
</gene>
<dbReference type="GO" id="GO:0070006">
    <property type="term" value="F:metalloaminopeptidase activity"/>
    <property type="evidence" value="ECO:0007669"/>
    <property type="project" value="InterPro"/>
</dbReference>
<protein>
    <recommendedName>
        <fullName evidence="7">Probable cytosol aminopeptidase</fullName>
    </recommendedName>
    <alternativeName>
        <fullName evidence="8">Leucine aminopeptidase</fullName>
    </alternativeName>
    <alternativeName>
        <fullName evidence="5">Leucyl aminopeptidase</fullName>
    </alternativeName>
</protein>
<dbReference type="InterPro" id="IPR011356">
    <property type="entry name" value="Leucine_aapep/pepB"/>
</dbReference>
<organism evidence="11">
    <name type="scientific">Ornithinibacillus sp. 4-3</name>
    <dbReference type="NCBI Taxonomy" id="3231488"/>
    <lineage>
        <taxon>Bacteria</taxon>
        <taxon>Bacillati</taxon>
        <taxon>Bacillota</taxon>
        <taxon>Bacilli</taxon>
        <taxon>Bacillales</taxon>
        <taxon>Bacillaceae</taxon>
        <taxon>Ornithinibacillus</taxon>
    </lineage>
</organism>
<dbReference type="GO" id="GO:0005737">
    <property type="term" value="C:cytoplasm"/>
    <property type="evidence" value="ECO:0007669"/>
    <property type="project" value="InterPro"/>
</dbReference>
<dbReference type="EMBL" id="CP162599">
    <property type="protein sequence ID" value="XDK33658.1"/>
    <property type="molecule type" value="Genomic_DNA"/>
</dbReference>
<dbReference type="Gene3D" id="3.40.630.10">
    <property type="entry name" value="Zn peptidases"/>
    <property type="match status" value="1"/>
</dbReference>
<accession>A0AB39HV65</accession>
<dbReference type="AlphaFoldDB" id="A0AB39HV65"/>
<comment type="function">
    <text evidence="6">Presumably involved in the processing and regular turnover of intracellular proteins. Catalyzes the removal of unsubstituted N-terminal amino acids from various peptides.</text>
</comment>
<keyword evidence="3" id="KW-0645">Protease</keyword>
<evidence type="ECO:0000256" key="8">
    <source>
        <dbReference type="ARBA" id="ARBA00050061"/>
    </source>
</evidence>
<evidence type="ECO:0000259" key="10">
    <source>
        <dbReference type="Pfam" id="PF02789"/>
    </source>
</evidence>
<dbReference type="Gene3D" id="3.40.220.10">
    <property type="entry name" value="Leucine Aminopeptidase, subunit E, domain 1"/>
    <property type="match status" value="1"/>
</dbReference>
<dbReference type="GO" id="GO:0006508">
    <property type="term" value="P:proteolysis"/>
    <property type="evidence" value="ECO:0007669"/>
    <property type="project" value="UniProtKB-KW"/>
</dbReference>
<keyword evidence="4" id="KW-0378">Hydrolase</keyword>
<dbReference type="InterPro" id="IPR008283">
    <property type="entry name" value="Peptidase_M17_N"/>
</dbReference>
<dbReference type="SUPFAM" id="SSF53187">
    <property type="entry name" value="Zn-dependent exopeptidases"/>
    <property type="match status" value="1"/>
</dbReference>
<feature type="domain" description="Cytosol aminopeptidase" evidence="9">
    <location>
        <begin position="147"/>
        <end position="450"/>
    </location>
</feature>
<proteinExistence type="inferred from homology"/>
<dbReference type="InterPro" id="IPR000819">
    <property type="entry name" value="Peptidase_M17_C"/>
</dbReference>
<evidence type="ECO:0000256" key="3">
    <source>
        <dbReference type="ARBA" id="ARBA00022670"/>
    </source>
</evidence>
<dbReference type="PANTHER" id="PTHR11963">
    <property type="entry name" value="LEUCINE AMINOPEPTIDASE-RELATED"/>
    <property type="match status" value="1"/>
</dbReference>
<evidence type="ECO:0000256" key="6">
    <source>
        <dbReference type="ARBA" id="ARBA00049972"/>
    </source>
</evidence>
<dbReference type="InterPro" id="IPR043472">
    <property type="entry name" value="Macro_dom-like"/>
</dbReference>
<evidence type="ECO:0000256" key="1">
    <source>
        <dbReference type="ARBA" id="ARBA00009528"/>
    </source>
</evidence>
<dbReference type="RefSeq" id="WP_368654336.1">
    <property type="nucleotide sequence ID" value="NZ_CP162599.1"/>
</dbReference>
<dbReference type="CDD" id="cd00433">
    <property type="entry name" value="Peptidase_M17"/>
    <property type="match status" value="1"/>
</dbReference>
<reference evidence="11" key="1">
    <citation type="submission" date="2024-07" db="EMBL/GenBank/DDBJ databases">
        <title>Halotolerant mesophilic bacterium Ornithinibacillus sp. 4-3, sp. nov., isolated from soil.</title>
        <authorList>
            <person name="Sidarenka A.V."/>
            <person name="Guliayeva D.E."/>
            <person name="Leanovich S.I."/>
            <person name="Hileuskaya K.S."/>
            <person name="Akhremchuk A.E."/>
            <person name="Sikolenko M.A."/>
            <person name="Valentovich L.N."/>
        </authorList>
    </citation>
    <scope>NUCLEOTIDE SEQUENCE</scope>
    <source>
        <strain evidence="11">4-3</strain>
    </source>
</reference>
<comment type="similarity">
    <text evidence="1">Belongs to the peptidase M17 family.</text>
</comment>
<name>A0AB39HV65_9BACI</name>
<evidence type="ECO:0000259" key="9">
    <source>
        <dbReference type="Pfam" id="PF00883"/>
    </source>
</evidence>
<dbReference type="GO" id="GO:0030145">
    <property type="term" value="F:manganese ion binding"/>
    <property type="evidence" value="ECO:0007669"/>
    <property type="project" value="InterPro"/>
</dbReference>
<dbReference type="SUPFAM" id="SSF52949">
    <property type="entry name" value="Macro domain-like"/>
    <property type="match status" value="1"/>
</dbReference>
<evidence type="ECO:0000313" key="11">
    <source>
        <dbReference type="EMBL" id="XDK33658.1"/>
    </source>
</evidence>
<evidence type="ECO:0000256" key="5">
    <source>
        <dbReference type="ARBA" id="ARBA00033172"/>
    </source>
</evidence>
<evidence type="ECO:0000256" key="7">
    <source>
        <dbReference type="ARBA" id="ARBA00050021"/>
    </source>
</evidence>
<dbReference type="Pfam" id="PF02789">
    <property type="entry name" value="Peptidase_M17_N"/>
    <property type="match status" value="1"/>
</dbReference>
<evidence type="ECO:0000256" key="4">
    <source>
        <dbReference type="ARBA" id="ARBA00022801"/>
    </source>
</evidence>
<feature type="domain" description="Peptidase M17 leucyl aminopeptidase N-terminal" evidence="10">
    <location>
        <begin position="51"/>
        <end position="115"/>
    </location>
</feature>
<dbReference type="PRINTS" id="PR00481">
    <property type="entry name" value="LAMNOPPTDASE"/>
</dbReference>
<dbReference type="Pfam" id="PF00883">
    <property type="entry name" value="Peptidase_M17"/>
    <property type="match status" value="1"/>
</dbReference>
<evidence type="ECO:0000256" key="2">
    <source>
        <dbReference type="ARBA" id="ARBA00022438"/>
    </source>
</evidence>
<dbReference type="PANTHER" id="PTHR11963:SF23">
    <property type="entry name" value="CYTOSOL AMINOPEPTIDASE"/>
    <property type="match status" value="1"/>
</dbReference>
<sequence>MSKAIVLFMNDKEIQKNEQLVQLVNNSSADFSVQLVDNQVQVLVKEVQQRKKTKDKIRMLAGEIARELRNRKVKNAEIHEESLWNEFSPWSKDDVVTAFVEGWELGSYQFIKYKHNVEAFTTELSWEGTEFSSAIEAGKIRAKATMFARDLKNEIPSFLNPVTFPEILEDTFKDTAVNVTVLRQPEIEEREMNGILTVCRGSKHDPAFVELSYCGDETKPLVALVGKGVTFDTGGISLKDARDLSNMRMDMGGAAAVSGAMKLLADSGAKVNVVALIPIVENIPDNTSVLPGDVITYKNGLHVQVANTDYEGRLILADGIIRATELEAEYIFNISTLTGSIMMALGTEMAGAFGDEELTFAIKKIGEENGDFIWPMPLIDTYKEHFSSNYADFSNLPKSDMAGAIAGGLFLSNFIPEDHKWLHIDMAGVMESTERGYYGNSATGFGVRLLADFTEHVSE</sequence>
<keyword evidence="2 11" id="KW-0031">Aminopeptidase</keyword>